<reference evidence="2" key="1">
    <citation type="submission" date="2019-10" db="EMBL/GenBank/DDBJ databases">
        <title>Lacipirellula parvula gen. nov., sp. nov., representing a lineage of planctomycetes widespread in freshwater anoxic habitats, and description of the family Lacipirellulaceae.</title>
        <authorList>
            <person name="Dedysh S.N."/>
            <person name="Kulichevskaya I.S."/>
            <person name="Beletsky A.V."/>
            <person name="Rakitin A.L."/>
            <person name="Mardanov A.V."/>
            <person name="Ivanova A.A."/>
            <person name="Saltykova V.X."/>
            <person name="Rijpstra W.I.C."/>
            <person name="Sinninghe Damste J.S."/>
            <person name="Ravin N.V."/>
        </authorList>
    </citation>
    <scope>NUCLEOTIDE SEQUENCE [LARGE SCALE GENOMIC DNA]</scope>
    <source>
        <strain evidence="2">PX69</strain>
    </source>
</reference>
<name>A0A5K7XDV4_9BACT</name>
<evidence type="ECO:0000313" key="2">
    <source>
        <dbReference type="Proteomes" id="UP000326837"/>
    </source>
</evidence>
<dbReference type="AlphaFoldDB" id="A0A5K7XDV4"/>
<evidence type="ECO:0000313" key="1">
    <source>
        <dbReference type="EMBL" id="BBO34668.1"/>
    </source>
</evidence>
<dbReference type="KEGG" id="lpav:PLANPX_4280"/>
<keyword evidence="2" id="KW-1185">Reference proteome</keyword>
<organism evidence="1 2">
    <name type="scientific">Lacipirellula parvula</name>
    <dbReference type="NCBI Taxonomy" id="2650471"/>
    <lineage>
        <taxon>Bacteria</taxon>
        <taxon>Pseudomonadati</taxon>
        <taxon>Planctomycetota</taxon>
        <taxon>Planctomycetia</taxon>
        <taxon>Pirellulales</taxon>
        <taxon>Lacipirellulaceae</taxon>
        <taxon>Lacipirellula</taxon>
    </lineage>
</organism>
<dbReference type="Proteomes" id="UP000326837">
    <property type="component" value="Chromosome"/>
</dbReference>
<protein>
    <submittedName>
        <fullName evidence="1">Uncharacterized protein</fullName>
    </submittedName>
</protein>
<dbReference type="EMBL" id="AP021861">
    <property type="protein sequence ID" value="BBO34668.1"/>
    <property type="molecule type" value="Genomic_DNA"/>
</dbReference>
<gene>
    <name evidence="1" type="ORF">PLANPX_4280</name>
</gene>
<sequence>MNPSTCDKCGGSDLHEGTVDAFQPIVFRPTGPNEYLPKSVTVLARLCATCGVITLSADAASLKAFHLKP</sequence>
<proteinExistence type="predicted"/>
<accession>A0A5K7XDV4</accession>
<dbReference type="RefSeq" id="WP_152100197.1">
    <property type="nucleotide sequence ID" value="NZ_AP021861.1"/>
</dbReference>